<sequence length="233" mass="26345">MTHSAQTQKLRDAVVSTIDISGVRLVYEVEVGMATFLKWLNFLNSFKRTGTADEILDAVASTIRETAACIALGLVRPALFSMRTQIDLIIAWLYFKDHPVEWSVVNRTGDGFKLKKELFEYLNNTVEGFGTRYGILKQNSTRKEQDTYRLLSAHIHGQSNPVLPVALNLCDVVREEAVCNEATRLIKELSEYVGDILYAVFASDSASLPKELNAEIVNRFVSEKQRKDFYETI</sequence>
<name>A0ABX6N1M7_9BURK</name>
<evidence type="ECO:0000313" key="1">
    <source>
        <dbReference type="EMBL" id="QJR28279.1"/>
    </source>
</evidence>
<dbReference type="RefSeq" id="WP_171096980.1">
    <property type="nucleotide sequence ID" value="NZ_CP053084.1"/>
</dbReference>
<gene>
    <name evidence="1" type="ORF">HKT17_00445</name>
</gene>
<protein>
    <submittedName>
        <fullName evidence="1">Uncharacterized protein</fullName>
    </submittedName>
</protein>
<dbReference type="Proteomes" id="UP000501130">
    <property type="component" value="Chromosome"/>
</dbReference>
<organism evidence="1 2">
    <name type="scientific">Limnobacter profundi</name>
    <dbReference type="NCBI Taxonomy" id="2732163"/>
    <lineage>
        <taxon>Bacteria</taxon>
        <taxon>Pseudomonadati</taxon>
        <taxon>Pseudomonadota</taxon>
        <taxon>Betaproteobacteria</taxon>
        <taxon>Burkholderiales</taxon>
        <taxon>Burkholderiaceae</taxon>
        <taxon>Limnobacter</taxon>
    </lineage>
</organism>
<dbReference type="EMBL" id="CP053084">
    <property type="protein sequence ID" value="QJR28279.1"/>
    <property type="molecule type" value="Genomic_DNA"/>
</dbReference>
<accession>A0ABX6N1M7</accession>
<evidence type="ECO:0000313" key="2">
    <source>
        <dbReference type="Proteomes" id="UP000501130"/>
    </source>
</evidence>
<proteinExistence type="predicted"/>
<reference evidence="1 2" key="1">
    <citation type="submission" date="2020-05" db="EMBL/GenBank/DDBJ databases">
        <title>Compete genome of Limnobacter sp. SAORIC-580.</title>
        <authorList>
            <person name="Song J."/>
            <person name="Cho J.-C."/>
        </authorList>
    </citation>
    <scope>NUCLEOTIDE SEQUENCE [LARGE SCALE GENOMIC DNA]</scope>
    <source>
        <strain evidence="1 2">SAORIC-580</strain>
    </source>
</reference>
<keyword evidence="2" id="KW-1185">Reference proteome</keyword>